<feature type="transmembrane region" description="Helical" evidence="1">
    <location>
        <begin position="12"/>
        <end position="29"/>
    </location>
</feature>
<feature type="transmembrane region" description="Helical" evidence="1">
    <location>
        <begin position="221"/>
        <end position="242"/>
    </location>
</feature>
<proteinExistence type="predicted"/>
<evidence type="ECO:0008006" key="4">
    <source>
        <dbReference type="Google" id="ProtNLM"/>
    </source>
</evidence>
<dbReference type="KEGG" id="mxe:MYXE_10530"/>
<sequence length="265" mass="30210">MSPMKLCLLHGLEWGQFAVFLVILYRFVARPLFRREPLGFDGLFVLGAILLNFWDPLDNYWLFSFQYNAHHLNVESWGGYIPGWHSQHAELWAVPVAFVFGAYTWAFFLAVRMGCAILGRLKRTRPSWGPLRGFGAVFLASAALSAVAELVYLRIGAIANVHPANQLTLWNQQPYGWPLYNPVFFGLTWTAMTALRWSRNDDGLSFVERGAQVVQSTRGQAIVRFLATFAFMEVAYIGLYFLPWNAMAFLRDIPPPHLPTYFPVP</sequence>
<name>A0AAD1LZT5_MYCXE</name>
<feature type="transmembrane region" description="Helical" evidence="1">
    <location>
        <begin position="92"/>
        <end position="111"/>
    </location>
</feature>
<dbReference type="AlphaFoldDB" id="A0AAD1LZT5"/>
<dbReference type="Pfam" id="PF17198">
    <property type="entry name" value="AveC_like"/>
    <property type="match status" value="1"/>
</dbReference>
<feature type="transmembrane region" description="Helical" evidence="1">
    <location>
        <begin position="38"/>
        <end position="54"/>
    </location>
</feature>
<feature type="transmembrane region" description="Helical" evidence="1">
    <location>
        <begin position="175"/>
        <end position="195"/>
    </location>
</feature>
<evidence type="ECO:0000256" key="1">
    <source>
        <dbReference type="SAM" id="Phobius"/>
    </source>
</evidence>
<evidence type="ECO:0000313" key="3">
    <source>
        <dbReference type="Proteomes" id="UP000464624"/>
    </source>
</evidence>
<keyword evidence="1" id="KW-1133">Transmembrane helix</keyword>
<accession>A0AAD1LZT5</accession>
<feature type="transmembrane region" description="Helical" evidence="1">
    <location>
        <begin position="131"/>
        <end position="155"/>
    </location>
</feature>
<keyword evidence="1" id="KW-0812">Transmembrane</keyword>
<dbReference type="EMBL" id="AP022314">
    <property type="protein sequence ID" value="BBU21264.1"/>
    <property type="molecule type" value="Genomic_DNA"/>
</dbReference>
<protein>
    <recommendedName>
        <fullName evidence="4">Postpolyketide modification protein</fullName>
    </recommendedName>
</protein>
<reference evidence="2 3" key="1">
    <citation type="submission" date="2019-12" db="EMBL/GenBank/DDBJ databases">
        <title>Complete genome sequence of Mycolicibacterium xenopi str. JCM15661T.</title>
        <authorList>
            <person name="Yoshida M."/>
            <person name="Fukano H."/>
            <person name="Asakura T."/>
            <person name="Hoshino Y."/>
        </authorList>
    </citation>
    <scope>NUCLEOTIDE SEQUENCE [LARGE SCALE GENOMIC DNA]</scope>
    <source>
        <strain evidence="2 3">JCM 15661T</strain>
    </source>
</reference>
<keyword evidence="1" id="KW-0472">Membrane</keyword>
<organism evidence="2 3">
    <name type="scientific">Mycobacterium xenopi</name>
    <dbReference type="NCBI Taxonomy" id="1789"/>
    <lineage>
        <taxon>Bacteria</taxon>
        <taxon>Bacillati</taxon>
        <taxon>Actinomycetota</taxon>
        <taxon>Actinomycetes</taxon>
        <taxon>Mycobacteriales</taxon>
        <taxon>Mycobacteriaceae</taxon>
        <taxon>Mycobacterium</taxon>
    </lineage>
</organism>
<dbReference type="InterPro" id="IPR033459">
    <property type="entry name" value="AveC-like"/>
</dbReference>
<gene>
    <name evidence="2" type="ORF">MYXE_10530</name>
</gene>
<dbReference type="Proteomes" id="UP000464624">
    <property type="component" value="Chromosome"/>
</dbReference>
<evidence type="ECO:0000313" key="2">
    <source>
        <dbReference type="EMBL" id="BBU21264.1"/>
    </source>
</evidence>